<sequence>MKKLKILQLLKKLLLKKIAAETTLKEESKAIDLQKNKEEITNKKIDSIFDKKDDKVSDASENKISSRESLIKKDEEKKKREKI</sequence>
<dbReference type="RefSeq" id="WP_104618107.1">
    <property type="nucleotide sequence ID" value="NZ_JJMJ01000056.1"/>
</dbReference>
<protein>
    <submittedName>
        <fullName evidence="2">Uncharacterized protein</fullName>
    </submittedName>
</protein>
<evidence type="ECO:0000313" key="2">
    <source>
        <dbReference type="EMBL" id="PPS22632.1"/>
    </source>
</evidence>
<comment type="caution">
    <text evidence="2">The sequence shown here is derived from an EMBL/GenBank/DDBJ whole genome shotgun (WGS) entry which is preliminary data.</text>
</comment>
<name>A0ABX5B7N9_9SPIR</name>
<proteinExistence type="predicted"/>
<keyword evidence="3" id="KW-1185">Reference proteome</keyword>
<feature type="region of interest" description="Disordered" evidence="1">
    <location>
        <begin position="52"/>
        <end position="83"/>
    </location>
</feature>
<evidence type="ECO:0000313" key="3">
    <source>
        <dbReference type="Proteomes" id="UP000238924"/>
    </source>
</evidence>
<reference evidence="2 3" key="1">
    <citation type="submission" date="2014-04" db="EMBL/GenBank/DDBJ databases">
        <title>Whole genome sequence of 'Brachyspira hampsonii' D13-03603F2.</title>
        <authorList>
            <person name="Patterson A.H."/>
            <person name="Chaban B."/>
            <person name="Fernando C."/>
            <person name="Harding J.C."/>
            <person name="Hill J.E."/>
        </authorList>
    </citation>
    <scope>NUCLEOTIDE SEQUENCE [LARGE SCALE GENOMIC DNA]</scope>
    <source>
        <strain evidence="2 3">D13-03603F2</strain>
    </source>
</reference>
<evidence type="ECO:0000256" key="1">
    <source>
        <dbReference type="SAM" id="MobiDB-lite"/>
    </source>
</evidence>
<organism evidence="2 3">
    <name type="scientific">Brachyspira murdochii</name>
    <dbReference type="NCBI Taxonomy" id="84378"/>
    <lineage>
        <taxon>Bacteria</taxon>
        <taxon>Pseudomonadati</taxon>
        <taxon>Spirochaetota</taxon>
        <taxon>Spirochaetia</taxon>
        <taxon>Brachyspirales</taxon>
        <taxon>Brachyspiraceae</taxon>
        <taxon>Brachyspira</taxon>
    </lineage>
</organism>
<dbReference type="EMBL" id="JJMJ01000056">
    <property type="protein sequence ID" value="PPS22632.1"/>
    <property type="molecule type" value="Genomic_DNA"/>
</dbReference>
<dbReference type="Proteomes" id="UP000238924">
    <property type="component" value="Unassembled WGS sequence"/>
</dbReference>
<accession>A0ABX5B7N9</accession>
<gene>
    <name evidence="2" type="ORF">DJ52_03575</name>
</gene>